<evidence type="ECO:0000256" key="1">
    <source>
        <dbReference type="ARBA" id="ARBA00023002"/>
    </source>
</evidence>
<name>A0ABR1PRT4_DIAER</name>
<dbReference type="PANTHER" id="PTHR47534:SF3">
    <property type="entry name" value="ALCOHOL DEHYDROGENASE-LIKE C-TERMINAL DOMAIN-CONTAINING PROTEIN"/>
    <property type="match status" value="1"/>
</dbReference>
<comment type="caution">
    <text evidence="2">The sequence shown here is derived from an EMBL/GenBank/DDBJ whole genome shotgun (WGS) entry which is preliminary data.</text>
</comment>
<accession>A0ABR1PRT4</accession>
<protein>
    <recommendedName>
        <fullName evidence="4">Short-chain dehydrogenases/reductase</fullName>
    </recommendedName>
</protein>
<organism evidence="2 3">
    <name type="scientific">Diaporthe eres</name>
    <name type="common">Phomopsis oblonga</name>
    <dbReference type="NCBI Taxonomy" id="83184"/>
    <lineage>
        <taxon>Eukaryota</taxon>
        <taxon>Fungi</taxon>
        <taxon>Dikarya</taxon>
        <taxon>Ascomycota</taxon>
        <taxon>Pezizomycotina</taxon>
        <taxon>Sordariomycetes</taxon>
        <taxon>Sordariomycetidae</taxon>
        <taxon>Diaporthales</taxon>
        <taxon>Diaporthaceae</taxon>
        <taxon>Diaporthe</taxon>
        <taxon>Diaporthe eres species complex</taxon>
    </lineage>
</organism>
<dbReference type="SUPFAM" id="SSF51735">
    <property type="entry name" value="NAD(P)-binding Rossmann-fold domains"/>
    <property type="match status" value="1"/>
</dbReference>
<dbReference type="InterPro" id="IPR052228">
    <property type="entry name" value="Sec_Metab_Biosynth_Oxidored"/>
</dbReference>
<evidence type="ECO:0000313" key="2">
    <source>
        <dbReference type="EMBL" id="KAK7743057.1"/>
    </source>
</evidence>
<evidence type="ECO:0008006" key="4">
    <source>
        <dbReference type="Google" id="ProtNLM"/>
    </source>
</evidence>
<keyword evidence="3" id="KW-1185">Reference proteome</keyword>
<dbReference type="Proteomes" id="UP001430848">
    <property type="component" value="Unassembled WGS sequence"/>
</dbReference>
<evidence type="ECO:0000313" key="3">
    <source>
        <dbReference type="Proteomes" id="UP001430848"/>
    </source>
</evidence>
<gene>
    <name evidence="2" type="ORF">SLS63_000626</name>
</gene>
<sequence>MVDLQSMISSNNRLSSVKGPNVALFVGATSGIGLGVLKQFAQHSAEPRVYFVARNAATAAPIADELRELNPRGKYEIIEKNVSLIKDAAKVAEIVKSKESSLDLLFMSVGFFSMDGRQDTSEGLDASMTTRYYSRTRIAQALLPLLNESRSPRVVNILAGGREGPIDEDDLSLDKPKSFSVPASMAHCATMMTLSLEHMASENPRISFAHQFPGLVATPLFYRISSGIRGMVIRYLVAPVVGLFARDINEAGQRGLFTATSARYSVDNGVVPLAAGMEKAEKTKGGIFLLNENGDSINNEKVLADFRKRGVDKKIWAHAQEVFARIR</sequence>
<dbReference type="InterPro" id="IPR036291">
    <property type="entry name" value="NAD(P)-bd_dom_sf"/>
</dbReference>
<dbReference type="PANTHER" id="PTHR47534">
    <property type="entry name" value="YALI0E05731P"/>
    <property type="match status" value="1"/>
</dbReference>
<proteinExistence type="predicted"/>
<reference evidence="2 3" key="1">
    <citation type="submission" date="2024-02" db="EMBL/GenBank/DDBJ databases">
        <title>De novo assembly and annotation of 12 fungi associated with fruit tree decline syndrome in Ontario, Canada.</title>
        <authorList>
            <person name="Sulman M."/>
            <person name="Ellouze W."/>
            <person name="Ilyukhin E."/>
        </authorList>
    </citation>
    <scope>NUCLEOTIDE SEQUENCE [LARGE SCALE GENOMIC DNA]</scope>
    <source>
        <strain evidence="2 3">M169</strain>
    </source>
</reference>
<dbReference type="InterPro" id="IPR002347">
    <property type="entry name" value="SDR_fam"/>
</dbReference>
<dbReference type="EMBL" id="JAKNSF020000001">
    <property type="protein sequence ID" value="KAK7743057.1"/>
    <property type="molecule type" value="Genomic_DNA"/>
</dbReference>
<dbReference type="Pfam" id="PF00106">
    <property type="entry name" value="adh_short"/>
    <property type="match status" value="1"/>
</dbReference>
<keyword evidence="1" id="KW-0560">Oxidoreductase</keyword>
<dbReference type="Gene3D" id="3.40.50.720">
    <property type="entry name" value="NAD(P)-binding Rossmann-like Domain"/>
    <property type="match status" value="1"/>
</dbReference>